<feature type="region of interest" description="Disordered" evidence="1">
    <location>
        <begin position="32"/>
        <end position="83"/>
    </location>
</feature>
<dbReference type="EMBL" id="JANCYW010000014">
    <property type="protein sequence ID" value="KAK4537749.1"/>
    <property type="molecule type" value="Genomic_DNA"/>
</dbReference>
<name>A0AAV9IZR4_CYACA</name>
<organism evidence="2 3">
    <name type="scientific">Cyanidium caldarium</name>
    <name type="common">Red alga</name>
    <dbReference type="NCBI Taxonomy" id="2771"/>
    <lineage>
        <taxon>Eukaryota</taxon>
        <taxon>Rhodophyta</taxon>
        <taxon>Bangiophyceae</taxon>
        <taxon>Cyanidiales</taxon>
        <taxon>Cyanidiaceae</taxon>
        <taxon>Cyanidium</taxon>
    </lineage>
</organism>
<feature type="compositionally biased region" description="Polar residues" evidence="1">
    <location>
        <begin position="232"/>
        <end position="245"/>
    </location>
</feature>
<reference evidence="2 3" key="1">
    <citation type="submission" date="2022-07" db="EMBL/GenBank/DDBJ databases">
        <title>Genome-wide signatures of adaptation to extreme environments.</title>
        <authorList>
            <person name="Cho C.H."/>
            <person name="Yoon H.S."/>
        </authorList>
    </citation>
    <scope>NUCLEOTIDE SEQUENCE [LARGE SCALE GENOMIC DNA]</scope>
    <source>
        <strain evidence="2 3">DBV 063 E5</strain>
    </source>
</reference>
<evidence type="ECO:0000256" key="1">
    <source>
        <dbReference type="SAM" id="MobiDB-lite"/>
    </source>
</evidence>
<keyword evidence="3" id="KW-1185">Reference proteome</keyword>
<protein>
    <recommendedName>
        <fullName evidence="4">DUF1499 domain-containing protein</fullName>
    </recommendedName>
</protein>
<dbReference type="Pfam" id="PF07386">
    <property type="entry name" value="DUF1499"/>
    <property type="match status" value="1"/>
</dbReference>
<evidence type="ECO:0000313" key="3">
    <source>
        <dbReference type="Proteomes" id="UP001301350"/>
    </source>
</evidence>
<evidence type="ECO:0008006" key="4">
    <source>
        <dbReference type="Google" id="ProtNLM"/>
    </source>
</evidence>
<feature type="compositionally biased region" description="Basic and acidic residues" evidence="1">
    <location>
        <begin position="70"/>
        <end position="83"/>
    </location>
</feature>
<gene>
    <name evidence="2" type="ORF">CDCA_CDCA14G3774</name>
</gene>
<accession>A0AAV9IZR4</accession>
<comment type="caution">
    <text evidence="2">The sequence shown here is derived from an EMBL/GenBank/DDBJ whole genome shotgun (WGS) entry which is preliminary data.</text>
</comment>
<proteinExistence type="predicted"/>
<dbReference type="Proteomes" id="UP001301350">
    <property type="component" value="Unassembled WGS sequence"/>
</dbReference>
<dbReference type="PANTHER" id="PTHR34801">
    <property type="entry name" value="EXPRESSED PROTEIN"/>
    <property type="match status" value="1"/>
</dbReference>
<evidence type="ECO:0000313" key="2">
    <source>
        <dbReference type="EMBL" id="KAK4537749.1"/>
    </source>
</evidence>
<dbReference type="AlphaFoldDB" id="A0AAV9IZR4"/>
<sequence length="281" mass="31371">MSPGSPAFALGYVSFVGVGRARSTRLMAFEGDDEPAATHGERRVRAPRAASRRAARLRTVQMQSDGDDDESRRSHPTEREGYDRMGRVVPYSKGRRTLLWILFSTAVLTASLWWMGRRRASGAPLVSLRAPRPRGVGSGEIRACPSGALNCVTTADSDDRIRDTAYAPPWAYPVGMSPDEAYRRVREVILHFPGRERAALILERPDRRYLYVEFQTPVLGFVDDVELRIDASSSPSQPGTVQYRSASRIGRSDRGANRARLALILQELRKQGFRPVTEAQR</sequence>
<feature type="region of interest" description="Disordered" evidence="1">
    <location>
        <begin position="232"/>
        <end position="252"/>
    </location>
</feature>
<dbReference type="PANTHER" id="PTHR34801:SF6">
    <property type="entry name" value="SLL1620 PROTEIN"/>
    <property type="match status" value="1"/>
</dbReference>
<dbReference type="InterPro" id="IPR010865">
    <property type="entry name" value="DUF1499"/>
</dbReference>